<dbReference type="InterPro" id="IPR000600">
    <property type="entry name" value="ROK"/>
</dbReference>
<reference evidence="2 3" key="1">
    <citation type="submission" date="2018-07" db="EMBL/GenBank/DDBJ databases">
        <authorList>
            <person name="Zhang Y."/>
            <person name="Wang L."/>
            <person name="Ma S."/>
        </authorList>
    </citation>
    <scope>NUCLEOTIDE SEQUENCE [LARGE SCALE GENOMIC DNA]</scope>
    <source>
        <strain evidence="2 3">4-2</strain>
    </source>
</reference>
<sequence length="301" mass="30718">MRTRADTAIGVDVGGTRIRAARITPDGELADRIAEPVRRDRDGFADQVSRLVDALRNDTSVAVGIGIPGRVDGAVQQIRSAGYLDIAGLDIAARLRDQTGLPVRIENDATMALIAEGRVRGDGCKGLILMVTIGTGIGGAMLQDGVPWYGGGLSGQFGHIVVSGDGPQCNCGRRGCVETFSSGTALGALIAEAGLPAGTRAGELLARADAGDARASALLEAWAAPLRRALETLVAVVDPRLILLGGGLGHEMAMALSRLSSAGAWFPLPVEAARLGDDAGVIGAGLAAFGSPASLRPVRSA</sequence>
<comment type="similarity">
    <text evidence="1">Belongs to the ROK (NagC/XylR) family.</text>
</comment>
<dbReference type="Proteomes" id="UP000273516">
    <property type="component" value="Unassembled WGS sequence"/>
</dbReference>
<comment type="caution">
    <text evidence="2">The sequence shown here is derived from an EMBL/GenBank/DDBJ whole genome shotgun (WGS) entry which is preliminary data.</text>
</comment>
<accession>A0A3M0MJ55</accession>
<dbReference type="PANTHER" id="PTHR18964:SF149">
    <property type="entry name" value="BIFUNCTIONAL UDP-N-ACETYLGLUCOSAMINE 2-EPIMERASE_N-ACETYLMANNOSAMINE KINASE"/>
    <property type="match status" value="1"/>
</dbReference>
<evidence type="ECO:0000313" key="3">
    <source>
        <dbReference type="Proteomes" id="UP000273516"/>
    </source>
</evidence>
<dbReference type="InterPro" id="IPR043129">
    <property type="entry name" value="ATPase_NBD"/>
</dbReference>
<proteinExistence type="inferred from homology"/>
<evidence type="ECO:0000256" key="1">
    <source>
        <dbReference type="ARBA" id="ARBA00006479"/>
    </source>
</evidence>
<dbReference type="OrthoDB" id="9810372at2"/>
<organism evidence="2 3">
    <name type="scientific">Paracoccus alkanivorans</name>
    <dbReference type="NCBI Taxonomy" id="2116655"/>
    <lineage>
        <taxon>Bacteria</taxon>
        <taxon>Pseudomonadati</taxon>
        <taxon>Pseudomonadota</taxon>
        <taxon>Alphaproteobacteria</taxon>
        <taxon>Rhodobacterales</taxon>
        <taxon>Paracoccaceae</taxon>
        <taxon>Paracoccus</taxon>
    </lineage>
</organism>
<dbReference type="RefSeq" id="WP_122110885.1">
    <property type="nucleotide sequence ID" value="NZ_QOKZ01000001.1"/>
</dbReference>
<dbReference type="AlphaFoldDB" id="A0A3M0MJ55"/>
<dbReference type="Gene3D" id="3.30.420.40">
    <property type="match status" value="2"/>
</dbReference>
<dbReference type="EMBL" id="QOKZ01000001">
    <property type="protein sequence ID" value="RMC37802.1"/>
    <property type="molecule type" value="Genomic_DNA"/>
</dbReference>
<name>A0A3M0MJ55_9RHOB</name>
<protein>
    <submittedName>
        <fullName evidence="2">ROK family protein</fullName>
    </submittedName>
</protein>
<dbReference type="PANTHER" id="PTHR18964">
    <property type="entry name" value="ROK (REPRESSOR, ORF, KINASE) FAMILY"/>
    <property type="match status" value="1"/>
</dbReference>
<gene>
    <name evidence="2" type="ORF">C9E81_03440</name>
</gene>
<keyword evidence="3" id="KW-1185">Reference proteome</keyword>
<dbReference type="InterPro" id="IPR049874">
    <property type="entry name" value="ROK_cs"/>
</dbReference>
<dbReference type="SUPFAM" id="SSF53067">
    <property type="entry name" value="Actin-like ATPase domain"/>
    <property type="match status" value="1"/>
</dbReference>
<evidence type="ECO:0000313" key="2">
    <source>
        <dbReference type="EMBL" id="RMC37802.1"/>
    </source>
</evidence>
<dbReference type="Pfam" id="PF00480">
    <property type="entry name" value="ROK"/>
    <property type="match status" value="1"/>
</dbReference>
<dbReference type="PROSITE" id="PS01125">
    <property type="entry name" value="ROK"/>
    <property type="match status" value="1"/>
</dbReference>